<dbReference type="Proteomes" id="UP000035760">
    <property type="component" value="Unassembled WGS sequence"/>
</dbReference>
<reference evidence="3" key="1">
    <citation type="submission" date="2013-07" db="EMBL/GenBank/DDBJ databases">
        <authorList>
            <person name="McIlroy S."/>
        </authorList>
    </citation>
    <scope>NUCLEOTIDE SEQUENCE [LARGE SCALE GENOMIC DNA]</scope>
    <source>
        <strain evidence="3">Run_A_D11</strain>
    </source>
</reference>
<dbReference type="EMBL" id="CBTJ020000057">
    <property type="protein sequence ID" value="CDI03443.1"/>
    <property type="molecule type" value="Genomic_DNA"/>
</dbReference>
<dbReference type="HAMAP" id="MF_00489">
    <property type="entry name" value="UPF0178"/>
    <property type="match status" value="1"/>
</dbReference>
<evidence type="ECO:0000313" key="3">
    <source>
        <dbReference type="EMBL" id="CDI03443.1"/>
    </source>
</evidence>
<evidence type="ECO:0000256" key="1">
    <source>
        <dbReference type="ARBA" id="ARBA00008522"/>
    </source>
</evidence>
<keyword evidence="4" id="KW-1185">Reference proteome</keyword>
<reference evidence="3" key="2">
    <citation type="submission" date="2014-03" db="EMBL/GenBank/DDBJ databases">
        <title>Candidatus Competibacter-lineage genomes retrieved from metagenomes reveal functional metabolic diversity.</title>
        <authorList>
            <person name="McIlroy S.J."/>
            <person name="Albertsen M."/>
            <person name="Andresen E.K."/>
            <person name="Saunders A.M."/>
            <person name="Kristiansen R."/>
            <person name="Stokholm-Bjerregaard M."/>
            <person name="Nielsen K.L."/>
            <person name="Nielsen P.H."/>
        </authorList>
    </citation>
    <scope>NUCLEOTIDE SEQUENCE</scope>
    <source>
        <strain evidence="3">Run_A_D11</strain>
    </source>
</reference>
<gene>
    <name evidence="3" type="ORF">BN873_490052</name>
</gene>
<organism evidence="3 4">
    <name type="scientific">Candidatus Competibacter denitrificans Run_A_D11</name>
    <dbReference type="NCBI Taxonomy" id="1400863"/>
    <lineage>
        <taxon>Bacteria</taxon>
        <taxon>Pseudomonadati</taxon>
        <taxon>Pseudomonadota</taxon>
        <taxon>Gammaproteobacteria</taxon>
        <taxon>Candidatus Competibacteraceae</taxon>
        <taxon>Candidatus Competibacter</taxon>
    </lineage>
</organism>
<sequence length="152" mass="16623">MKIWIDADACPGPVKEMVFRASRRLGIAVTLVANRQLFSGASPLITAVSVEQTLDAADHYLVQHAERGDLVITADIPLAARLVAGGMAVLNPRGEAYTVENIRERLSLRDFKEALRAAGTVTGGPAPYHDRDKRAFANALDRWLAKRQPHLL</sequence>
<dbReference type="NCBIfam" id="NF001095">
    <property type="entry name" value="PRK00124.1"/>
    <property type="match status" value="1"/>
</dbReference>
<dbReference type="CDD" id="cd18720">
    <property type="entry name" value="PIN_YqxD-like"/>
    <property type="match status" value="1"/>
</dbReference>
<evidence type="ECO:0000313" key="4">
    <source>
        <dbReference type="Proteomes" id="UP000035760"/>
    </source>
</evidence>
<protein>
    <recommendedName>
        <fullName evidence="2">UPF0178 protein BN873_490052</fullName>
    </recommendedName>
</protein>
<dbReference type="OrthoDB" id="9798918at2"/>
<dbReference type="InterPro" id="IPR003791">
    <property type="entry name" value="UPF0178"/>
</dbReference>
<comment type="caution">
    <text evidence="3">The sequence shown here is derived from an EMBL/GenBank/DDBJ whole genome shotgun (WGS) entry which is preliminary data.</text>
</comment>
<dbReference type="PANTHER" id="PTHR35146:SF1">
    <property type="entry name" value="UPF0178 PROTEIN YAII"/>
    <property type="match status" value="1"/>
</dbReference>
<comment type="similarity">
    <text evidence="1 2">Belongs to the UPF0178 family.</text>
</comment>
<accession>W6MDT9</accession>
<dbReference type="PANTHER" id="PTHR35146">
    <property type="entry name" value="UPF0178 PROTEIN YAII"/>
    <property type="match status" value="1"/>
</dbReference>
<dbReference type="RefSeq" id="WP_048674171.1">
    <property type="nucleotide sequence ID" value="NZ_CBTJ020000057.1"/>
</dbReference>
<evidence type="ECO:0000256" key="2">
    <source>
        <dbReference type="HAMAP-Rule" id="MF_00489"/>
    </source>
</evidence>
<name>W6MDT9_9GAMM</name>
<dbReference type="Pfam" id="PF02639">
    <property type="entry name" value="DUF188"/>
    <property type="match status" value="1"/>
</dbReference>
<proteinExistence type="inferred from homology"/>
<dbReference type="AlphaFoldDB" id="W6MDT9"/>
<dbReference type="STRING" id="1400863.BN873_490052"/>